<evidence type="ECO:0000313" key="1">
    <source>
        <dbReference type="EMBL" id="PNX69687.1"/>
    </source>
</evidence>
<comment type="caution">
    <text evidence="1">The sequence shown here is derived from an EMBL/GenBank/DDBJ whole genome shotgun (WGS) entry which is preliminary data.</text>
</comment>
<evidence type="ECO:0000313" key="2">
    <source>
        <dbReference type="Proteomes" id="UP000236291"/>
    </source>
</evidence>
<name>A0A2K3KTR8_TRIPR</name>
<dbReference type="AlphaFoldDB" id="A0A2K3KTR8"/>
<protein>
    <submittedName>
        <fullName evidence="1">Uncharacterized protein</fullName>
    </submittedName>
</protein>
<dbReference type="EMBL" id="ASHM01255331">
    <property type="protein sequence ID" value="PNX69687.1"/>
    <property type="molecule type" value="Genomic_DNA"/>
</dbReference>
<proteinExistence type="predicted"/>
<reference evidence="1 2" key="2">
    <citation type="journal article" date="2017" name="Front. Plant Sci.">
        <title>Gene Classification and Mining of Molecular Markers Useful in Red Clover (Trifolium pratense) Breeding.</title>
        <authorList>
            <person name="Istvanek J."/>
            <person name="Dluhosova J."/>
            <person name="Dluhos P."/>
            <person name="Patkova L."/>
            <person name="Nedelnik J."/>
            <person name="Repkova J."/>
        </authorList>
    </citation>
    <scope>NUCLEOTIDE SEQUENCE [LARGE SCALE GENOMIC DNA]</scope>
    <source>
        <strain evidence="2">cv. Tatra</strain>
        <tissue evidence="1">Young leaves</tissue>
    </source>
</reference>
<organism evidence="1 2">
    <name type="scientific">Trifolium pratense</name>
    <name type="common">Red clover</name>
    <dbReference type="NCBI Taxonomy" id="57577"/>
    <lineage>
        <taxon>Eukaryota</taxon>
        <taxon>Viridiplantae</taxon>
        <taxon>Streptophyta</taxon>
        <taxon>Embryophyta</taxon>
        <taxon>Tracheophyta</taxon>
        <taxon>Spermatophyta</taxon>
        <taxon>Magnoliopsida</taxon>
        <taxon>eudicotyledons</taxon>
        <taxon>Gunneridae</taxon>
        <taxon>Pentapetalae</taxon>
        <taxon>rosids</taxon>
        <taxon>fabids</taxon>
        <taxon>Fabales</taxon>
        <taxon>Fabaceae</taxon>
        <taxon>Papilionoideae</taxon>
        <taxon>50 kb inversion clade</taxon>
        <taxon>NPAAA clade</taxon>
        <taxon>Hologalegina</taxon>
        <taxon>IRL clade</taxon>
        <taxon>Trifolieae</taxon>
        <taxon>Trifolium</taxon>
    </lineage>
</organism>
<dbReference type="Proteomes" id="UP000236291">
    <property type="component" value="Unassembled WGS sequence"/>
</dbReference>
<feature type="non-terminal residue" evidence="1">
    <location>
        <position position="1"/>
    </location>
</feature>
<reference evidence="1 2" key="1">
    <citation type="journal article" date="2014" name="Am. J. Bot.">
        <title>Genome assembly and annotation for red clover (Trifolium pratense; Fabaceae).</title>
        <authorList>
            <person name="Istvanek J."/>
            <person name="Jaros M."/>
            <person name="Krenek A."/>
            <person name="Repkova J."/>
        </authorList>
    </citation>
    <scope>NUCLEOTIDE SEQUENCE [LARGE SCALE GENOMIC DNA]</scope>
    <source>
        <strain evidence="2">cv. Tatra</strain>
        <tissue evidence="1">Young leaves</tissue>
    </source>
</reference>
<accession>A0A2K3KTR8</accession>
<gene>
    <name evidence="1" type="ORF">L195_g064545</name>
</gene>
<sequence>SDFAPWPLLRFANSFNQGKSLTTAVLTNGVPTAVGGNSSSGGLGGGIIVI</sequence>